<dbReference type="EMBL" id="JACSRA010000001">
    <property type="protein sequence ID" value="MBD7909751.1"/>
    <property type="molecule type" value="Genomic_DNA"/>
</dbReference>
<gene>
    <name evidence="2" type="ORF">H9661_00145</name>
</gene>
<dbReference type="RefSeq" id="WP_143314654.1">
    <property type="nucleotide sequence ID" value="NZ_JACSRA010000001.1"/>
</dbReference>
<dbReference type="Pfam" id="PF01965">
    <property type="entry name" value="DJ-1_PfpI"/>
    <property type="match status" value="1"/>
</dbReference>
<dbReference type="SUPFAM" id="SSF55729">
    <property type="entry name" value="Acyl-CoA N-acyltransferases (Nat)"/>
    <property type="match status" value="1"/>
</dbReference>
<dbReference type="PROSITE" id="PS51186">
    <property type="entry name" value="GNAT"/>
    <property type="match status" value="1"/>
</dbReference>
<dbReference type="Gene3D" id="3.40.630.30">
    <property type="match status" value="1"/>
</dbReference>
<dbReference type="SUPFAM" id="SSF52317">
    <property type="entry name" value="Class I glutamine amidotransferase-like"/>
    <property type="match status" value="1"/>
</dbReference>
<dbReference type="PANTHER" id="PTHR43415:SF3">
    <property type="entry name" value="GNAT-FAMILY ACETYLTRANSFERASE"/>
    <property type="match status" value="1"/>
</dbReference>
<dbReference type="Gene3D" id="3.40.50.880">
    <property type="match status" value="1"/>
</dbReference>
<dbReference type="PANTHER" id="PTHR43415">
    <property type="entry name" value="SPERMIDINE N(1)-ACETYLTRANSFERASE"/>
    <property type="match status" value="1"/>
</dbReference>
<keyword evidence="3" id="KW-1185">Reference proteome</keyword>
<proteinExistence type="predicted"/>
<comment type="caution">
    <text evidence="2">The sequence shown here is derived from an EMBL/GenBank/DDBJ whole genome shotgun (WGS) entry which is preliminary data.</text>
</comment>
<sequence>MVENKDSYRRNGKKIYIKQPDFKEFTFISRLWSDEETMKEIGGVFNFPEDKWEMFYKKMVYPTDGKNFYCLVYTIRDKAIGEVSFHGYDSATKIARFNLKIHHRYRNKGYGEEALRLLFEYYFLEFGGEMIIDSIPTETGVRIAKKLGFQEVGQYKDGIKMKITKEEFLDNRIDSTNSIGILMYDGMSIMDYGIICESLEMANEIKGKKLFSIVDVALKNTIKFRNGTTINVDIIDFENYKPDVLIIPGGEFVDSHVKDKEIIKYIMMNLNHCDYICTQGEGIKFLIRCRALEGIRIPKLETELEGLEEDRIVDKNFVDNGKVILSANTIGSLEMILSLVEKIGGRKLSEELESRLGLVEKNFIKEM</sequence>
<accession>A0ABR8PNK5</accession>
<evidence type="ECO:0000313" key="3">
    <source>
        <dbReference type="Proteomes" id="UP000627781"/>
    </source>
</evidence>
<reference evidence="2 3" key="1">
    <citation type="submission" date="2020-08" db="EMBL/GenBank/DDBJ databases">
        <title>A Genomic Blueprint of the Chicken Gut Microbiome.</title>
        <authorList>
            <person name="Gilroy R."/>
            <person name="Ravi A."/>
            <person name="Getino M."/>
            <person name="Pursley I."/>
            <person name="Horton D.L."/>
            <person name="Alikhan N.-F."/>
            <person name="Baker D."/>
            <person name="Gharbi K."/>
            <person name="Hall N."/>
            <person name="Watson M."/>
            <person name="Adriaenssens E.M."/>
            <person name="Foster-Nyarko E."/>
            <person name="Jarju S."/>
            <person name="Secka A."/>
            <person name="Antonio M."/>
            <person name="Oren A."/>
            <person name="Chaudhuri R."/>
            <person name="La Ragione R.M."/>
            <person name="Hildebrand F."/>
            <person name="Pallen M.J."/>
        </authorList>
    </citation>
    <scope>NUCLEOTIDE SEQUENCE [LARGE SCALE GENOMIC DNA]</scope>
    <source>
        <strain evidence="2 3">Sa3CVN1</strain>
    </source>
</reference>
<evidence type="ECO:0000259" key="1">
    <source>
        <dbReference type="PROSITE" id="PS51186"/>
    </source>
</evidence>
<dbReference type="InterPro" id="IPR002818">
    <property type="entry name" value="DJ-1/PfpI"/>
</dbReference>
<feature type="domain" description="N-acetyltransferase" evidence="1">
    <location>
        <begin position="20"/>
        <end position="166"/>
    </location>
</feature>
<dbReference type="Proteomes" id="UP000627781">
    <property type="component" value="Unassembled WGS sequence"/>
</dbReference>
<name>A0ABR8PNK5_9CLOT</name>
<dbReference type="InterPro" id="IPR016181">
    <property type="entry name" value="Acyl_CoA_acyltransferase"/>
</dbReference>
<dbReference type="Pfam" id="PF13302">
    <property type="entry name" value="Acetyltransf_3"/>
    <property type="match status" value="1"/>
</dbReference>
<dbReference type="InterPro" id="IPR000182">
    <property type="entry name" value="GNAT_dom"/>
</dbReference>
<dbReference type="InterPro" id="IPR029062">
    <property type="entry name" value="Class_I_gatase-like"/>
</dbReference>
<evidence type="ECO:0000313" key="2">
    <source>
        <dbReference type="EMBL" id="MBD7909751.1"/>
    </source>
</evidence>
<organism evidence="2 3">
    <name type="scientific">Clostridium cibarium</name>
    <dbReference type="NCBI Taxonomy" id="2762247"/>
    <lineage>
        <taxon>Bacteria</taxon>
        <taxon>Bacillati</taxon>
        <taxon>Bacillota</taxon>
        <taxon>Clostridia</taxon>
        <taxon>Eubacteriales</taxon>
        <taxon>Clostridiaceae</taxon>
        <taxon>Clostridium</taxon>
    </lineage>
</organism>
<protein>
    <submittedName>
        <fullName evidence="2">GNAT family N-acetyltransferase</fullName>
    </submittedName>
</protein>